<dbReference type="Pfam" id="PF03004">
    <property type="entry name" value="Transposase_24"/>
    <property type="match status" value="1"/>
</dbReference>
<evidence type="ECO:0000256" key="2">
    <source>
        <dbReference type="SAM" id="MobiDB-lite"/>
    </source>
</evidence>
<accession>A0A178U647</accession>
<dbReference type="AlphaFoldDB" id="A0A178U647"/>
<keyword evidence="1" id="KW-0175">Coiled coil</keyword>
<keyword evidence="3" id="KW-0934">Plastid</keyword>
<name>A0A178U647_ARATH</name>
<evidence type="ECO:0000313" key="3">
    <source>
        <dbReference type="EMBL" id="OAO89303.1"/>
    </source>
</evidence>
<organism evidence="3 4">
    <name type="scientific">Arabidopsis thaliana</name>
    <name type="common">Mouse-ear cress</name>
    <dbReference type="NCBI Taxonomy" id="3702"/>
    <lineage>
        <taxon>Eukaryota</taxon>
        <taxon>Viridiplantae</taxon>
        <taxon>Streptophyta</taxon>
        <taxon>Embryophyta</taxon>
        <taxon>Tracheophyta</taxon>
        <taxon>Spermatophyta</taxon>
        <taxon>Magnoliopsida</taxon>
        <taxon>eudicotyledons</taxon>
        <taxon>Gunneridae</taxon>
        <taxon>Pentapetalae</taxon>
        <taxon>rosids</taxon>
        <taxon>malvids</taxon>
        <taxon>Brassicales</taxon>
        <taxon>Brassicaceae</taxon>
        <taxon>Camelineae</taxon>
        <taxon>Arabidopsis</taxon>
    </lineage>
</organism>
<feature type="region of interest" description="Disordered" evidence="2">
    <location>
        <begin position="1"/>
        <end position="43"/>
    </location>
</feature>
<sequence length="411" mass="46110">MRPPLVIGGRSYGRVPNSLPPVFERPPSPDLGNPQEPNDEPNDQMEEIAPVQLNVRVLHPSRRNGAKWFKNNTEVSTRVRKIIEGCFKGPWYSWKKVPIFYKEAWFSTFKIWFEWDASIEHLVKTNFETLAAARLKGMVSLAKSRGKQPDWILAAHWRVMVAYWRTPIAKERSEKARSSRLFNRDGLGPHCHRSGSRSYAKEANNEDSSFIAVMKKTHQKADGTYVDEKARVIAEKYDELLQERMAQMQLFDGENSTMNPLTIEEKNEIYVQVAGISKHGRVFGLGSLQNGTSLSLDGAPIPLQSTGEVETLTVRVKELETELQKSRNENVLVHKRLDTMEQMFQSFLGRNEDNSAATHASSLPVGTSASLQSLVGQNGINSAATFASIPPIGTSASPQAFMGFRSFARTT</sequence>
<dbReference type="InterPro" id="IPR004252">
    <property type="entry name" value="Probable_transposase_24"/>
</dbReference>
<geneLocation type="chloroplast" evidence="3"/>
<feature type="region of interest" description="Disordered" evidence="2">
    <location>
        <begin position="183"/>
        <end position="202"/>
    </location>
</feature>
<comment type="caution">
    <text evidence="3">The sequence shown here is derived from an EMBL/GenBank/DDBJ whole genome shotgun (WGS) entry which is preliminary data.</text>
</comment>
<dbReference type="Proteomes" id="UP000078284">
    <property type="component" value="Unassembled WGS sequence"/>
</dbReference>
<reference evidence="4" key="1">
    <citation type="journal article" date="2016" name="Proc. Natl. Acad. Sci. U.S.A.">
        <title>Chromosome-level assembly of Arabidopsis thaliana Ler reveals the extent of translocation and inversion polymorphisms.</title>
        <authorList>
            <person name="Zapata L."/>
            <person name="Ding J."/>
            <person name="Willing E.M."/>
            <person name="Hartwig B."/>
            <person name="Bezdan D."/>
            <person name="Jiao W.B."/>
            <person name="Patel V."/>
            <person name="Velikkakam James G."/>
            <person name="Koornneef M."/>
            <person name="Ossowski S."/>
            <person name="Schneeberger K."/>
        </authorList>
    </citation>
    <scope>NUCLEOTIDE SEQUENCE [LARGE SCALE GENOMIC DNA]</scope>
    <source>
        <strain evidence="4">cv. Landsberg erecta</strain>
    </source>
</reference>
<evidence type="ECO:0000313" key="4">
    <source>
        <dbReference type="Proteomes" id="UP000078284"/>
    </source>
</evidence>
<feature type="coiled-coil region" evidence="1">
    <location>
        <begin position="309"/>
        <end position="336"/>
    </location>
</feature>
<keyword evidence="3" id="KW-0150">Chloroplast</keyword>
<protein>
    <submittedName>
        <fullName evidence="3">Uncharacterized protein</fullName>
    </submittedName>
</protein>
<evidence type="ECO:0000256" key="1">
    <source>
        <dbReference type="SAM" id="Coils"/>
    </source>
</evidence>
<gene>
    <name evidence="3" type="ORF">AXX17_ATUG02070</name>
</gene>
<dbReference type="EMBL" id="LUHQ01000015">
    <property type="protein sequence ID" value="OAO89303.1"/>
    <property type="molecule type" value="Genomic_DNA"/>
</dbReference>
<proteinExistence type="predicted"/>